<dbReference type="RefSeq" id="WP_013634787.1">
    <property type="nucleotide sequence ID" value="NC_015177.1"/>
</dbReference>
<dbReference type="OrthoDB" id="267579at2"/>
<dbReference type="CDD" id="cd10981">
    <property type="entry name" value="ZnPC_S1P1"/>
    <property type="match status" value="1"/>
</dbReference>
<organism evidence="1 2">
    <name type="scientific">Pseudopedobacter saltans (strain ATCC 51119 / DSM 12145 / JCM 21818 / CCUG 39354 / LMG 10337 / NBRC 100064 / NCIMB 13643)</name>
    <name type="common">Pedobacter saltans</name>
    <dbReference type="NCBI Taxonomy" id="762903"/>
    <lineage>
        <taxon>Bacteria</taxon>
        <taxon>Pseudomonadati</taxon>
        <taxon>Bacteroidota</taxon>
        <taxon>Sphingobacteriia</taxon>
        <taxon>Sphingobacteriales</taxon>
        <taxon>Sphingobacteriaceae</taxon>
        <taxon>Pseudopedobacter</taxon>
    </lineage>
</organism>
<dbReference type="InterPro" id="IPR008947">
    <property type="entry name" value="PLipase_C/P1_nuclease_dom_sf"/>
</dbReference>
<evidence type="ECO:0000313" key="2">
    <source>
        <dbReference type="Proteomes" id="UP000000310"/>
    </source>
</evidence>
<reference evidence="2" key="2">
    <citation type="submission" date="2011-02" db="EMBL/GenBank/DDBJ databases">
        <title>The complete genome of Pedobacter saltans DSM 12145.</title>
        <authorList>
            <consortium name="US DOE Joint Genome Institute (JGI-PGF)"/>
            <person name="Lucas S."/>
            <person name="Copeland A."/>
            <person name="Lapidus A."/>
            <person name="Bruce D."/>
            <person name="Goodwin L."/>
            <person name="Pitluck S."/>
            <person name="Kyrpides N."/>
            <person name="Mavromatis K."/>
            <person name="Pagani I."/>
            <person name="Ivanova N."/>
            <person name="Ovchinnikova G."/>
            <person name="Lu M."/>
            <person name="Detter J.C."/>
            <person name="Han C."/>
            <person name="Land M."/>
            <person name="Hauser L."/>
            <person name="Markowitz V."/>
            <person name="Cheng J.-F."/>
            <person name="Hugenholtz P."/>
            <person name="Woyke T."/>
            <person name="Wu D."/>
            <person name="Tindall B."/>
            <person name="Pomrenke H.G."/>
            <person name="Brambilla E."/>
            <person name="Klenk H.-P."/>
            <person name="Eisen J.A."/>
        </authorList>
    </citation>
    <scope>NUCLEOTIDE SEQUENCE [LARGE SCALE GENOMIC DNA]</scope>
    <source>
        <strain evidence="2">ATCC 51119 / DSM 12145 / JCM 21818 / LMG 10337 / NBRC 100064 / NCIMB 13643</strain>
    </source>
</reference>
<evidence type="ECO:0000313" key="1">
    <source>
        <dbReference type="EMBL" id="ADY54307.1"/>
    </source>
</evidence>
<dbReference type="EMBL" id="CP002545">
    <property type="protein sequence ID" value="ADY54307.1"/>
    <property type="molecule type" value="Genomic_DNA"/>
</dbReference>
<dbReference type="GO" id="GO:0016788">
    <property type="term" value="F:hydrolase activity, acting on ester bonds"/>
    <property type="evidence" value="ECO:0007669"/>
    <property type="project" value="InterPro"/>
</dbReference>
<dbReference type="eggNOG" id="ENOG502Z9BM">
    <property type="taxonomic scope" value="Bacteria"/>
</dbReference>
<proteinExistence type="predicted"/>
<keyword evidence="2" id="KW-1185">Reference proteome</keyword>
<accession>F0S734</accession>
<dbReference type="KEGG" id="psn:Pedsa_3778"/>
<dbReference type="STRING" id="762903.Pedsa_3778"/>
<gene>
    <name evidence="1" type="ordered locus">Pedsa_3778</name>
</gene>
<dbReference type="Gene3D" id="1.10.575.10">
    <property type="entry name" value="P1 Nuclease"/>
    <property type="match status" value="1"/>
</dbReference>
<evidence type="ECO:0008006" key="3">
    <source>
        <dbReference type="Google" id="ProtNLM"/>
    </source>
</evidence>
<dbReference type="Proteomes" id="UP000000310">
    <property type="component" value="Chromosome"/>
</dbReference>
<dbReference type="SUPFAM" id="SSF48537">
    <property type="entry name" value="Phospholipase C/P1 nuclease"/>
    <property type="match status" value="1"/>
</dbReference>
<name>F0S734_PSESL</name>
<sequence>MKHTSIKVFALLSCIIFLCSWGFYAHKRIARLAVFTLPSELIGFYKSNINQITENAVNPDKRRYVDSLEASRHYLDADHFGLAPFDSIPKLWKDAVAKYSEDTLKAYGTVPWEIERTYYKLVKAFEQKDSSDIIRVSADLSHYIADAHVPLHTTENYNGQLTGQLGIHSFWESRLPELYADSYDYFVGKAYYLNSPIGEAWKIVKNTFSLVDSTLNIEKRVTKSFPSDRKYNYSERNGKVIKQYSEEYSKAYHEALKGMVEEQMKKAILTTGCFWYSAWVDAGQPDLKGISRKDIDTKQLEETETEHQFYLEGKAKGRMDY</sequence>
<dbReference type="AlphaFoldDB" id="F0S734"/>
<protein>
    <recommendedName>
        <fullName evidence="3">S1/P1 Nuclease</fullName>
    </recommendedName>
</protein>
<reference evidence="1 2" key="1">
    <citation type="journal article" date="2011" name="Stand. Genomic Sci.">
        <title>Complete genome sequence of the gliding, heparinolytic Pedobacter saltans type strain (113).</title>
        <authorList>
            <person name="Liolios K."/>
            <person name="Sikorski J."/>
            <person name="Lu M."/>
            <person name="Nolan M."/>
            <person name="Lapidus A."/>
            <person name="Lucas S."/>
            <person name="Hammon N."/>
            <person name="Deshpande S."/>
            <person name="Cheng J.F."/>
            <person name="Tapia R."/>
            <person name="Han C."/>
            <person name="Goodwin L."/>
            <person name="Pitluck S."/>
            <person name="Huntemann M."/>
            <person name="Ivanova N."/>
            <person name="Pagani I."/>
            <person name="Mavromatis K."/>
            <person name="Ovchinikova G."/>
            <person name="Pati A."/>
            <person name="Chen A."/>
            <person name="Palaniappan K."/>
            <person name="Land M."/>
            <person name="Hauser L."/>
            <person name="Brambilla E.M."/>
            <person name="Kotsyurbenko O."/>
            <person name="Rohde M."/>
            <person name="Tindall B.J."/>
            <person name="Abt B."/>
            <person name="Goker M."/>
            <person name="Detter J.C."/>
            <person name="Woyke T."/>
            <person name="Bristow J."/>
            <person name="Eisen J.A."/>
            <person name="Markowitz V."/>
            <person name="Hugenholtz P."/>
            <person name="Klenk H.P."/>
            <person name="Kyrpides N.C."/>
        </authorList>
    </citation>
    <scope>NUCLEOTIDE SEQUENCE [LARGE SCALE GENOMIC DNA]</scope>
    <source>
        <strain evidence="2">ATCC 51119 / DSM 12145 / JCM 21818 / LMG 10337 / NBRC 100064 / NCIMB 13643</strain>
    </source>
</reference>
<dbReference type="HOGENOM" id="CLU_053114_0_0_10"/>